<comment type="caution">
    <text evidence="9">The sequence shown here is derived from an EMBL/GenBank/DDBJ whole genome shotgun (WGS) entry which is preliminary data.</text>
</comment>
<organism evidence="9 10">
    <name type="scientific">Parelaphostrongylus tenuis</name>
    <name type="common">Meningeal worm</name>
    <dbReference type="NCBI Taxonomy" id="148309"/>
    <lineage>
        <taxon>Eukaryota</taxon>
        <taxon>Metazoa</taxon>
        <taxon>Ecdysozoa</taxon>
        <taxon>Nematoda</taxon>
        <taxon>Chromadorea</taxon>
        <taxon>Rhabditida</taxon>
        <taxon>Rhabditina</taxon>
        <taxon>Rhabditomorpha</taxon>
        <taxon>Strongyloidea</taxon>
        <taxon>Metastrongylidae</taxon>
        <taxon>Parelaphostrongylus</taxon>
    </lineage>
</organism>
<dbReference type="Pfam" id="PF03188">
    <property type="entry name" value="Cytochrom_B561"/>
    <property type="match status" value="1"/>
</dbReference>
<accession>A0AAD5MP15</accession>
<evidence type="ECO:0000313" key="10">
    <source>
        <dbReference type="Proteomes" id="UP001196413"/>
    </source>
</evidence>
<dbReference type="PANTHER" id="PTHR23130:SF171">
    <property type="entry name" value="OS01G0895300 PROTEIN"/>
    <property type="match status" value="1"/>
</dbReference>
<dbReference type="InterPro" id="IPR006593">
    <property type="entry name" value="Cyt_b561/ferric_Rdtase_TM"/>
</dbReference>
<evidence type="ECO:0000256" key="1">
    <source>
        <dbReference type="ARBA" id="ARBA00004370"/>
    </source>
</evidence>
<keyword evidence="6 7" id="KW-0472">Membrane</keyword>
<dbReference type="EMBL" id="JAHQIW010001559">
    <property type="protein sequence ID" value="KAJ1352896.1"/>
    <property type="molecule type" value="Genomic_DNA"/>
</dbReference>
<feature type="domain" description="Cytochrome b561" evidence="8">
    <location>
        <begin position="1"/>
        <end position="185"/>
    </location>
</feature>
<dbReference type="Proteomes" id="UP001196413">
    <property type="component" value="Unassembled WGS sequence"/>
</dbReference>
<evidence type="ECO:0000259" key="8">
    <source>
        <dbReference type="PROSITE" id="PS50939"/>
    </source>
</evidence>
<dbReference type="CDD" id="cd08760">
    <property type="entry name" value="Cyt_b561_FRRS1_like"/>
    <property type="match status" value="1"/>
</dbReference>
<dbReference type="SMART" id="SM00665">
    <property type="entry name" value="B561"/>
    <property type="match status" value="1"/>
</dbReference>
<evidence type="ECO:0000256" key="4">
    <source>
        <dbReference type="ARBA" id="ARBA00022982"/>
    </source>
</evidence>
<reference evidence="9" key="1">
    <citation type="submission" date="2021-06" db="EMBL/GenBank/DDBJ databases">
        <title>Parelaphostrongylus tenuis whole genome reference sequence.</title>
        <authorList>
            <person name="Garwood T.J."/>
            <person name="Larsen P.A."/>
            <person name="Fountain-Jones N.M."/>
            <person name="Garbe J.R."/>
            <person name="Macchietto M.G."/>
            <person name="Kania S.A."/>
            <person name="Gerhold R.W."/>
            <person name="Richards J.E."/>
            <person name="Wolf T.M."/>
        </authorList>
    </citation>
    <scope>NUCLEOTIDE SEQUENCE</scope>
    <source>
        <strain evidence="9">MNPRO001-30</strain>
        <tissue evidence="9">Meninges</tissue>
    </source>
</reference>
<dbReference type="AlphaFoldDB" id="A0AAD5MP15"/>
<evidence type="ECO:0000256" key="7">
    <source>
        <dbReference type="SAM" id="Phobius"/>
    </source>
</evidence>
<evidence type="ECO:0000313" key="9">
    <source>
        <dbReference type="EMBL" id="KAJ1352896.1"/>
    </source>
</evidence>
<gene>
    <name evidence="9" type="ORF">KIN20_009396</name>
</gene>
<comment type="subcellular location">
    <subcellularLocation>
        <location evidence="1">Membrane</location>
    </subcellularLocation>
</comment>
<feature type="transmembrane region" description="Helical" evidence="7">
    <location>
        <begin position="124"/>
        <end position="149"/>
    </location>
</feature>
<dbReference type="GO" id="GO:0016020">
    <property type="term" value="C:membrane"/>
    <property type="evidence" value="ECO:0007669"/>
    <property type="project" value="UniProtKB-SubCell"/>
</dbReference>
<proteinExistence type="predicted"/>
<feature type="transmembrane region" description="Helical" evidence="7">
    <location>
        <begin position="161"/>
        <end position="181"/>
    </location>
</feature>
<dbReference type="Gene3D" id="1.20.120.1770">
    <property type="match status" value="1"/>
</dbReference>
<keyword evidence="10" id="KW-1185">Reference proteome</keyword>
<feature type="transmembrane region" description="Helical" evidence="7">
    <location>
        <begin position="6"/>
        <end position="26"/>
    </location>
</feature>
<protein>
    <recommendedName>
        <fullName evidence="8">Cytochrome b561 domain-containing protein</fullName>
    </recommendedName>
</protein>
<keyword evidence="4" id="KW-0249">Electron transport</keyword>
<evidence type="ECO:0000256" key="5">
    <source>
        <dbReference type="ARBA" id="ARBA00022989"/>
    </source>
</evidence>
<keyword evidence="2" id="KW-0813">Transport</keyword>
<name>A0AAD5MP15_PARTN</name>
<feature type="transmembrane region" description="Helical" evidence="7">
    <location>
        <begin position="220"/>
        <end position="242"/>
    </location>
</feature>
<evidence type="ECO:0000256" key="2">
    <source>
        <dbReference type="ARBA" id="ARBA00022448"/>
    </source>
</evidence>
<evidence type="ECO:0000256" key="6">
    <source>
        <dbReference type="ARBA" id="ARBA00023136"/>
    </source>
</evidence>
<evidence type="ECO:0000256" key="3">
    <source>
        <dbReference type="ARBA" id="ARBA00022692"/>
    </source>
</evidence>
<dbReference type="PANTHER" id="PTHR23130">
    <property type="entry name" value="CYTOCHROME B561 AND DOMON DOMAIN-CONTAINING PROTEIN"/>
    <property type="match status" value="1"/>
</dbReference>
<dbReference type="PROSITE" id="PS50939">
    <property type="entry name" value="CYTOCHROME_B561"/>
    <property type="match status" value="1"/>
</dbReference>
<keyword evidence="3 7" id="KW-0812">Transmembrane</keyword>
<sequence length="248" mass="27299">MIAHGILMVVSWSIFIGTAILFARHMKEHFPDTVLCGVKLWFHFHRTLNLIGIGGTIAGFVVVFVAEDWQWVGPKVNQSAELNSQWGSVHAMLGLIACVVAWAQPVNAVFRCHPEDKARFVFNWIHGFLGFGAWLCAASATMIAIVHFAGMFSNRDAALGIYIAFIVVTGLTVITMETLTFKSWWMNRDRVTSEIEMVGVGGSDSISNRNKIIKIRAVQLLLLMIFVVVAIGAAVAISLIIANRPKSS</sequence>
<feature type="transmembrane region" description="Helical" evidence="7">
    <location>
        <begin position="47"/>
        <end position="66"/>
    </location>
</feature>
<feature type="transmembrane region" description="Helical" evidence="7">
    <location>
        <begin position="86"/>
        <end position="103"/>
    </location>
</feature>
<keyword evidence="5 7" id="KW-1133">Transmembrane helix</keyword>